<dbReference type="SUPFAM" id="SSF51445">
    <property type="entry name" value="(Trans)glycosidases"/>
    <property type="match status" value="1"/>
</dbReference>
<keyword evidence="7" id="KW-0326">Glycosidase</keyword>
<dbReference type="SUPFAM" id="SSF52279">
    <property type="entry name" value="Beta-D-glucan exohydrolase, C-terminal domain"/>
    <property type="match status" value="1"/>
</dbReference>
<accession>A0A178CIE8</accession>
<dbReference type="InterPro" id="IPR001764">
    <property type="entry name" value="Glyco_hydro_3_N"/>
</dbReference>
<dbReference type="RefSeq" id="XP_022496318.1">
    <property type="nucleotide sequence ID" value="XM_022647709.1"/>
</dbReference>
<dbReference type="EC" id="3.2.1.21" evidence="3"/>
<organism evidence="9 10">
    <name type="scientific">Fonsecaea nubica</name>
    <dbReference type="NCBI Taxonomy" id="856822"/>
    <lineage>
        <taxon>Eukaryota</taxon>
        <taxon>Fungi</taxon>
        <taxon>Dikarya</taxon>
        <taxon>Ascomycota</taxon>
        <taxon>Pezizomycotina</taxon>
        <taxon>Eurotiomycetes</taxon>
        <taxon>Chaetothyriomycetidae</taxon>
        <taxon>Chaetothyriales</taxon>
        <taxon>Herpotrichiellaceae</taxon>
        <taxon>Fonsecaea</taxon>
    </lineage>
</organism>
<dbReference type="PANTHER" id="PTHR30620:SF16">
    <property type="entry name" value="LYSOSOMAL BETA GLUCOSIDASE"/>
    <property type="match status" value="1"/>
</dbReference>
<dbReference type="OrthoDB" id="4104684at2759"/>
<dbReference type="InterPro" id="IPR036962">
    <property type="entry name" value="Glyco_hydro_3_N_sf"/>
</dbReference>
<dbReference type="Proteomes" id="UP000185904">
    <property type="component" value="Unassembled WGS sequence"/>
</dbReference>
<dbReference type="InterPro" id="IPR017853">
    <property type="entry name" value="GH"/>
</dbReference>
<dbReference type="InterPro" id="IPR036881">
    <property type="entry name" value="Glyco_hydro_3_C_sf"/>
</dbReference>
<gene>
    <name evidence="9" type="ORF">AYO20_09439</name>
</gene>
<evidence type="ECO:0000313" key="10">
    <source>
        <dbReference type="Proteomes" id="UP000185904"/>
    </source>
</evidence>
<evidence type="ECO:0000313" key="9">
    <source>
        <dbReference type="EMBL" id="OAL28491.1"/>
    </source>
</evidence>
<name>A0A178CIE8_9EURO</name>
<dbReference type="Gene3D" id="3.40.50.1700">
    <property type="entry name" value="Glycoside hydrolase family 3 C-terminal domain"/>
    <property type="match status" value="1"/>
</dbReference>
<dbReference type="Pfam" id="PF00933">
    <property type="entry name" value="Glyco_hydro_3"/>
    <property type="match status" value="1"/>
</dbReference>
<proteinExistence type="inferred from homology"/>
<evidence type="ECO:0000256" key="5">
    <source>
        <dbReference type="ARBA" id="ARBA00022801"/>
    </source>
</evidence>
<evidence type="ECO:0000256" key="6">
    <source>
        <dbReference type="ARBA" id="ARBA00023180"/>
    </source>
</evidence>
<dbReference type="GO" id="GO:0008422">
    <property type="term" value="F:beta-glucosidase activity"/>
    <property type="evidence" value="ECO:0007669"/>
    <property type="project" value="UniProtKB-EC"/>
</dbReference>
<comment type="similarity">
    <text evidence="2">Belongs to the glycosyl hydrolase 3 family.</text>
</comment>
<evidence type="ECO:0000256" key="1">
    <source>
        <dbReference type="ARBA" id="ARBA00000448"/>
    </source>
</evidence>
<protein>
    <recommendedName>
        <fullName evidence="3">beta-glucosidase</fullName>
        <ecNumber evidence="3">3.2.1.21</ecNumber>
    </recommendedName>
</protein>
<evidence type="ECO:0000256" key="7">
    <source>
        <dbReference type="ARBA" id="ARBA00023295"/>
    </source>
</evidence>
<evidence type="ECO:0000259" key="8">
    <source>
        <dbReference type="Pfam" id="PF00933"/>
    </source>
</evidence>
<dbReference type="GO" id="GO:0009251">
    <property type="term" value="P:glucan catabolic process"/>
    <property type="evidence" value="ECO:0007669"/>
    <property type="project" value="TreeGrafter"/>
</dbReference>
<dbReference type="EMBL" id="LVCJ01000087">
    <property type="protein sequence ID" value="OAL28491.1"/>
    <property type="molecule type" value="Genomic_DNA"/>
</dbReference>
<keyword evidence="4" id="KW-0732">Signal</keyword>
<keyword evidence="5" id="KW-0378">Hydrolase</keyword>
<dbReference type="AlphaFoldDB" id="A0A178CIE8"/>
<evidence type="ECO:0000256" key="4">
    <source>
        <dbReference type="ARBA" id="ARBA00022729"/>
    </source>
</evidence>
<evidence type="ECO:0000256" key="3">
    <source>
        <dbReference type="ARBA" id="ARBA00012744"/>
    </source>
</evidence>
<dbReference type="InterPro" id="IPR051915">
    <property type="entry name" value="Cellulose_Degrad_GH3"/>
</dbReference>
<reference evidence="9 10" key="1">
    <citation type="submission" date="2016-03" db="EMBL/GenBank/DDBJ databases">
        <title>The draft genome sequence of Fonsecaea nubica causative agent of cutaneous subcutaneous infection in human host.</title>
        <authorList>
            <person name="Costa F."/>
            <person name="Sybren D.H."/>
            <person name="Raittz R.T."/>
            <person name="Weiss V.A."/>
            <person name="Leao A.C."/>
            <person name="Gomes R."/>
            <person name="De Souza E.M."/>
            <person name="Pedrosa F.O."/>
            <person name="Steffens M.B."/>
            <person name="Bombassaro A."/>
            <person name="Tadra-Sfeir M.Z."/>
            <person name="Moreno L.F."/>
            <person name="Najafzadeh M.J."/>
            <person name="Felipe M.S."/>
            <person name="Teixeira M."/>
            <person name="Sun J."/>
            <person name="Xi L."/>
            <person name="Castro M.A."/>
            <person name="Vicente V.A."/>
        </authorList>
    </citation>
    <scope>NUCLEOTIDE SEQUENCE [LARGE SCALE GENOMIC DNA]</scope>
    <source>
        <strain evidence="9 10">CBS 269.64</strain>
    </source>
</reference>
<feature type="domain" description="Glycoside hydrolase family 3 N-terminal" evidence="8">
    <location>
        <begin position="89"/>
        <end position="406"/>
    </location>
</feature>
<dbReference type="PRINTS" id="PR00133">
    <property type="entry name" value="GLHYDRLASE3"/>
</dbReference>
<evidence type="ECO:0000256" key="2">
    <source>
        <dbReference type="ARBA" id="ARBA00005336"/>
    </source>
</evidence>
<comment type="caution">
    <text evidence="9">The sequence shown here is derived from an EMBL/GenBank/DDBJ whole genome shotgun (WGS) entry which is preliminary data.</text>
</comment>
<keyword evidence="6" id="KW-0325">Glycoprotein</keyword>
<dbReference type="Gene3D" id="3.20.20.300">
    <property type="entry name" value="Glycoside hydrolase, family 3, N-terminal domain"/>
    <property type="match status" value="1"/>
</dbReference>
<keyword evidence="10" id="KW-1185">Reference proteome</keyword>
<comment type="catalytic activity">
    <reaction evidence="1">
        <text>Hydrolysis of terminal, non-reducing beta-D-glucosyl residues with release of beta-D-glucose.</text>
        <dbReference type="EC" id="3.2.1.21"/>
    </reaction>
</comment>
<dbReference type="GeneID" id="34592837"/>
<sequence>MCADRGNGIDISPNVDDIGSVSATATATVSIPQYKRSELPIAERVEDLLSRMTLAERAGLMFHSKIAMPDRVIGTTSSMGLTPQSETNVKQLHMNHFNLVGAVTDARETARWYNNLQKLAVEDTRLGIPVTLSTDPRNHFTENVGTSFLAGKLSQWPETLGLAALRDEALVERFADIARREYVALGLRCALSPQVDLATEYRWARINGTFGEDSELSGKLVQAYIRGFQGDKITGESVSCITKHFPGAGPQKDGEDAHFVYGKDQVYPGGRFDYHLAPFIKAIESGTRQMMPYYGKPIGLQGDFAEQVGFAFHHGVITKLLRQQLGFDGIVCTDWGLITDVSILGQDMPARAWGCEDLSERERVVKILEAGCDQFGGEARPELVVEAVEQGLVSESRLDLSVRRLLVEKFALGLFDRPFVNVEAAATIVGHPSFVAEANLAQRRSYTLLVNGKDVLPLDLGTVQGKKFYLENVDPDILRTKCGRDITIVAMPEQADIALLRLRAPFEPRPGGFEAHFHAGSLEFTPEERRRQHHVYAVSPLSVVDIYLDRPAVVTEIAEQVSGMLVNYGSSVEAFIDVIFGFDGVEPEGKLPFDLPRSMAAVVESDEDVPYATKNPVFRFGDGLSYRRRE</sequence>
<dbReference type="PANTHER" id="PTHR30620">
    <property type="entry name" value="PERIPLASMIC BETA-GLUCOSIDASE-RELATED"/>
    <property type="match status" value="1"/>
</dbReference>